<keyword evidence="4" id="KW-1185">Reference proteome</keyword>
<dbReference type="EMBL" id="CM017872">
    <property type="protein sequence ID" value="KAG1327183.1"/>
    <property type="molecule type" value="Genomic_DNA"/>
</dbReference>
<dbReference type="Pfam" id="PF05627">
    <property type="entry name" value="AvrRpt-cleavage"/>
    <property type="match status" value="1"/>
</dbReference>
<dbReference type="PANTHER" id="PTHR33159">
    <property type="entry name" value="RPM1-INTERACTING PROTEIN 4 (RIN4) FAMILY PROTEIN"/>
    <property type="match status" value="1"/>
</dbReference>
<feature type="domain" description="RIN4 pathogenic type III effector avirulence factor Avr cleavage site" evidence="2">
    <location>
        <begin position="126"/>
        <end position="160"/>
    </location>
</feature>
<dbReference type="InterPro" id="IPR008700">
    <property type="entry name" value="TypeIII_avirulence_cleave"/>
</dbReference>
<comment type="caution">
    <text evidence="3">The sequence shown here is derived from an EMBL/GenBank/DDBJ whole genome shotgun (WGS) entry which is preliminary data.</text>
</comment>
<dbReference type="OrthoDB" id="765662at2759"/>
<organism evidence="3 4">
    <name type="scientific">Cocos nucifera</name>
    <name type="common">Coconut palm</name>
    <dbReference type="NCBI Taxonomy" id="13894"/>
    <lineage>
        <taxon>Eukaryota</taxon>
        <taxon>Viridiplantae</taxon>
        <taxon>Streptophyta</taxon>
        <taxon>Embryophyta</taxon>
        <taxon>Tracheophyta</taxon>
        <taxon>Spermatophyta</taxon>
        <taxon>Magnoliopsida</taxon>
        <taxon>Liliopsida</taxon>
        <taxon>Arecaceae</taxon>
        <taxon>Arecoideae</taxon>
        <taxon>Cocoseae</taxon>
        <taxon>Attaleinae</taxon>
        <taxon>Cocos</taxon>
    </lineage>
</organism>
<reference evidence="3" key="2">
    <citation type="submission" date="2019-07" db="EMBL/GenBank/DDBJ databases">
        <authorList>
            <person name="Yang Y."/>
            <person name="Bocs S."/>
            <person name="Baudouin L."/>
        </authorList>
    </citation>
    <scope>NUCLEOTIDE SEQUENCE</scope>
    <source>
        <tissue evidence="3">Spear leaf of Hainan Tall coconut</tissue>
    </source>
</reference>
<feature type="compositionally biased region" description="Basic residues" evidence="1">
    <location>
        <begin position="1"/>
        <end position="11"/>
    </location>
</feature>
<evidence type="ECO:0000313" key="4">
    <source>
        <dbReference type="Proteomes" id="UP000797356"/>
    </source>
</evidence>
<feature type="compositionally biased region" description="Basic residues" evidence="1">
    <location>
        <begin position="23"/>
        <end position="33"/>
    </location>
</feature>
<feature type="compositionally biased region" description="Polar residues" evidence="1">
    <location>
        <begin position="202"/>
        <end position="211"/>
    </location>
</feature>
<evidence type="ECO:0000256" key="1">
    <source>
        <dbReference type="SAM" id="MobiDB-lite"/>
    </source>
</evidence>
<feature type="compositionally biased region" description="Low complexity" evidence="1">
    <location>
        <begin position="173"/>
        <end position="201"/>
    </location>
</feature>
<reference evidence="3" key="1">
    <citation type="journal article" date="2017" name="Gigascience">
        <title>The genome draft of coconut (Cocos nucifera).</title>
        <authorList>
            <person name="Xiao Y."/>
            <person name="Xu P."/>
            <person name="Fan H."/>
            <person name="Baudouin L."/>
            <person name="Xia W."/>
            <person name="Bocs S."/>
            <person name="Xu J."/>
            <person name="Li Q."/>
            <person name="Guo A."/>
            <person name="Zhou L."/>
            <person name="Li J."/>
            <person name="Wu Y."/>
            <person name="Ma Z."/>
            <person name="Armero A."/>
            <person name="Issali A.E."/>
            <person name="Liu N."/>
            <person name="Peng M."/>
            <person name="Yang Y."/>
        </authorList>
    </citation>
    <scope>NUCLEOTIDE SEQUENCE</scope>
    <source>
        <tissue evidence="3">Spear leaf of Hainan Tall coconut</tissue>
    </source>
</reference>
<feature type="compositionally biased region" description="Basic and acidic residues" evidence="1">
    <location>
        <begin position="34"/>
        <end position="46"/>
    </location>
</feature>
<proteinExistence type="predicted"/>
<name>A0A8K0HW00_COCNU</name>
<dbReference type="PANTHER" id="PTHR33159:SF49">
    <property type="entry name" value="RPM1-INTERACTING PROTEIN 4"/>
    <property type="match status" value="1"/>
</dbReference>
<accession>A0A8K0HW00</accession>
<dbReference type="InterPro" id="IPR040387">
    <property type="entry name" value="RIN4/NOI4"/>
</dbReference>
<gene>
    <name evidence="3" type="ORF">COCNU_01G011170</name>
</gene>
<feature type="compositionally biased region" description="Basic and acidic residues" evidence="1">
    <location>
        <begin position="12"/>
        <end position="22"/>
    </location>
</feature>
<feature type="region of interest" description="Disordered" evidence="1">
    <location>
        <begin position="161"/>
        <end position="211"/>
    </location>
</feature>
<evidence type="ECO:0000259" key="2">
    <source>
        <dbReference type="Pfam" id="PF05627"/>
    </source>
</evidence>
<protein>
    <submittedName>
        <fullName evidence="3">Putative NOI-like protein</fullName>
    </submittedName>
</protein>
<dbReference type="GO" id="GO:0005886">
    <property type="term" value="C:plasma membrane"/>
    <property type="evidence" value="ECO:0007669"/>
    <property type="project" value="TreeGrafter"/>
</dbReference>
<sequence>MVSQVHQHKEKHHNDTSTDYHVVKQHRRKHHKREDREFHRHVEAPRPHRSTFQRVDMDPHRSRNHGTGATMSSSDKSNFDNLLPQHRHRRRTNKDSAEGSHGFSQSPLNQAIPKAGSSQEGAAPQHRAPSVPRFGSWDETDPQSAESFSVIFNKVKEQKQIAATKLPTPPPKIITYPERQNNSSHTSSKSKVSNSVPNNSTIQNIGDINQD</sequence>
<evidence type="ECO:0000313" key="3">
    <source>
        <dbReference type="EMBL" id="KAG1327183.1"/>
    </source>
</evidence>
<feature type="compositionally biased region" description="Polar residues" evidence="1">
    <location>
        <begin position="65"/>
        <end position="80"/>
    </location>
</feature>
<dbReference type="AlphaFoldDB" id="A0A8K0HW00"/>
<dbReference type="Proteomes" id="UP000797356">
    <property type="component" value="Chromosome 1"/>
</dbReference>
<feature type="region of interest" description="Disordered" evidence="1">
    <location>
        <begin position="1"/>
        <end position="145"/>
    </location>
</feature>